<dbReference type="SUPFAM" id="SSF89796">
    <property type="entry name" value="CoA-transferase family III (CaiB/BaiF)"/>
    <property type="match status" value="1"/>
</dbReference>
<dbReference type="Gene3D" id="3.40.50.10540">
    <property type="entry name" value="Crotonobetainyl-coa:carnitine coa-transferase, domain 1"/>
    <property type="match status" value="1"/>
</dbReference>
<evidence type="ECO:0000256" key="2">
    <source>
        <dbReference type="SAM" id="MobiDB-lite"/>
    </source>
</evidence>
<dbReference type="Proteomes" id="UP000249165">
    <property type="component" value="Unassembled WGS sequence"/>
</dbReference>
<dbReference type="InterPro" id="IPR044855">
    <property type="entry name" value="CoA-Trfase_III_dom3_sf"/>
</dbReference>
<reference evidence="3 4" key="1">
    <citation type="submission" date="2018-06" db="EMBL/GenBank/DDBJ databases">
        <title>Genomic Encyclopedia of Archaeal and Bacterial Type Strains, Phase II (KMG-II): from individual species to whole genera.</title>
        <authorList>
            <person name="Goeker M."/>
        </authorList>
    </citation>
    <scope>NUCLEOTIDE SEQUENCE [LARGE SCALE GENOMIC DNA]</scope>
    <source>
        <strain evidence="3 4">DSM 22011</strain>
    </source>
</reference>
<proteinExistence type="predicted"/>
<dbReference type="Gene3D" id="3.30.1540.10">
    <property type="entry name" value="formyl-coa transferase, domain 3"/>
    <property type="match status" value="1"/>
</dbReference>
<evidence type="ECO:0000256" key="1">
    <source>
        <dbReference type="ARBA" id="ARBA00022679"/>
    </source>
</evidence>
<dbReference type="PANTHER" id="PTHR48207:SF4">
    <property type="entry name" value="BLL6097 PROTEIN"/>
    <property type="match status" value="1"/>
</dbReference>
<organism evidence="3 4">
    <name type="scientific">Salipiger aestuarii</name>
    <dbReference type="NCBI Taxonomy" id="568098"/>
    <lineage>
        <taxon>Bacteria</taxon>
        <taxon>Pseudomonadati</taxon>
        <taxon>Pseudomonadota</taxon>
        <taxon>Alphaproteobacteria</taxon>
        <taxon>Rhodobacterales</taxon>
        <taxon>Roseobacteraceae</taxon>
        <taxon>Salipiger</taxon>
    </lineage>
</organism>
<dbReference type="AlphaFoldDB" id="A0A327Y0P1"/>
<comment type="caution">
    <text evidence="3">The sequence shown here is derived from an EMBL/GenBank/DDBJ whole genome shotgun (WGS) entry which is preliminary data.</text>
</comment>
<evidence type="ECO:0000313" key="4">
    <source>
        <dbReference type="Proteomes" id="UP000249165"/>
    </source>
</evidence>
<gene>
    <name evidence="3" type="ORF">ATI53_103135</name>
</gene>
<dbReference type="PANTHER" id="PTHR48207">
    <property type="entry name" value="SUCCINATE--HYDROXYMETHYLGLUTARATE COA-TRANSFERASE"/>
    <property type="match status" value="1"/>
</dbReference>
<dbReference type="InterPro" id="IPR023606">
    <property type="entry name" value="CoA-Trfase_III_dom_1_sf"/>
</dbReference>
<feature type="region of interest" description="Disordered" evidence="2">
    <location>
        <begin position="400"/>
        <end position="421"/>
    </location>
</feature>
<dbReference type="Pfam" id="PF02515">
    <property type="entry name" value="CoA_transf_3"/>
    <property type="match status" value="1"/>
</dbReference>
<name>A0A327Y0P1_9RHOB</name>
<accession>A0A327Y0P1</accession>
<keyword evidence="4" id="KW-1185">Reference proteome</keyword>
<dbReference type="OrthoDB" id="7208981at2"/>
<dbReference type="InterPro" id="IPR003673">
    <property type="entry name" value="CoA-Trfase_fam_III"/>
</dbReference>
<dbReference type="EMBL" id="QLMG01000031">
    <property type="protein sequence ID" value="RAK14007.1"/>
    <property type="molecule type" value="Genomic_DNA"/>
</dbReference>
<protein>
    <submittedName>
        <fullName evidence="3">Crotonobetainyl-CoA:carnitine CoA-transferase CaiB-like acyl-CoA transferase</fullName>
    </submittedName>
</protein>
<dbReference type="InterPro" id="IPR050483">
    <property type="entry name" value="CoA-transferase_III_domain"/>
</dbReference>
<dbReference type="RefSeq" id="WP_111550778.1">
    <property type="nucleotide sequence ID" value="NZ_LIGK01000031.1"/>
</dbReference>
<dbReference type="GO" id="GO:0008410">
    <property type="term" value="F:CoA-transferase activity"/>
    <property type="evidence" value="ECO:0007669"/>
    <property type="project" value="TreeGrafter"/>
</dbReference>
<evidence type="ECO:0000313" key="3">
    <source>
        <dbReference type="EMBL" id="RAK14007.1"/>
    </source>
</evidence>
<sequence length="421" mass="45879">MGALSGIRIVDLTSVLMGPYTTQFLADYGADVVKVEAPMGDLVREIGPMRSPGMGPLFLNTNRSKRSISIDLKTGEGRQLLLDMCREADVLVYNIRPAAMERLGLSYEEIAAVNPRIVYAGCYGYGQDGPYAANPAYDDLIQGGACIPYLFTLAGSDEPRYVPAAIADRIVAMTTLSAILAALVSCGRTGKGQRVDVPMFETMAAFILGDHLGGLTYDPPLDGGGYARQLSPDRRPYKTADGYVCTLIYTDDHWRRFLAATGRADLMDADPRYATFSSRMANLDVVYGELSDVMLTRTSAEWMDLFNEIDVPMLWMHDLQSILKDKHLEQVNFFRPFEHPTEGPILTMANPVKMSGTPITATRPVPNLGEHTIECLTEMGLSQDTISDLIARGIVRSMAPTSKHSAATGPEGEDVTTGTAI</sequence>
<keyword evidence="1 3" id="KW-0808">Transferase</keyword>